<protein>
    <submittedName>
        <fullName evidence="1">Uncharacterized protein</fullName>
    </submittedName>
</protein>
<dbReference type="Proteomes" id="UP000186607">
    <property type="component" value="Unassembled WGS sequence"/>
</dbReference>
<evidence type="ECO:0000313" key="1">
    <source>
        <dbReference type="EMBL" id="OLV15914.1"/>
    </source>
</evidence>
<comment type="caution">
    <text evidence="1">The sequence shown here is derived from an EMBL/GenBank/DDBJ whole genome shotgun (WGS) entry which is preliminary data.</text>
</comment>
<dbReference type="RefSeq" id="WP_139323140.1">
    <property type="nucleotide sequence ID" value="NZ_MSTI01000158.1"/>
</dbReference>
<name>A0A1U7NSL3_9DEIO</name>
<organism evidence="1 2">
    <name type="scientific">Deinococcus marmoris</name>
    <dbReference type="NCBI Taxonomy" id="249408"/>
    <lineage>
        <taxon>Bacteria</taxon>
        <taxon>Thermotogati</taxon>
        <taxon>Deinococcota</taxon>
        <taxon>Deinococci</taxon>
        <taxon>Deinococcales</taxon>
        <taxon>Deinococcaceae</taxon>
        <taxon>Deinococcus</taxon>
    </lineage>
</organism>
<dbReference type="EMBL" id="MSTI01000158">
    <property type="protein sequence ID" value="OLV15914.1"/>
    <property type="molecule type" value="Genomic_DNA"/>
</dbReference>
<keyword evidence="2" id="KW-1185">Reference proteome</keyword>
<sequence length="62" mass="6989">MLPRIIAGRVPSAIPILHRLACMLELHPNAWWLIESELDDGNSLEDALEMVVDLSRKIRGGR</sequence>
<evidence type="ECO:0000313" key="2">
    <source>
        <dbReference type="Proteomes" id="UP000186607"/>
    </source>
</evidence>
<accession>A0A1U7NSL3</accession>
<proteinExistence type="predicted"/>
<dbReference type="AlphaFoldDB" id="A0A1U7NSL3"/>
<reference evidence="1 2" key="1">
    <citation type="submission" date="2017-01" db="EMBL/GenBank/DDBJ databases">
        <title>Genome Analysis of Deinococcus marmoris KOPRI26562.</title>
        <authorList>
            <person name="Kim J.H."/>
            <person name="Oh H.-M."/>
        </authorList>
    </citation>
    <scope>NUCLEOTIDE SEQUENCE [LARGE SCALE GENOMIC DNA]</scope>
    <source>
        <strain evidence="1 2">KOPRI26562</strain>
    </source>
</reference>
<gene>
    <name evidence="1" type="ORF">BOO71_0013495</name>
</gene>